<comment type="caution">
    <text evidence="1">The sequence shown here is derived from an EMBL/GenBank/DDBJ whole genome shotgun (WGS) entry which is preliminary data.</text>
</comment>
<reference evidence="1" key="1">
    <citation type="submission" date="2024-09" db="EMBL/GenBank/DDBJ databases">
        <title>Draft Genome Sequences of Neofusicoccum parvum.</title>
        <authorList>
            <person name="Ashida A."/>
            <person name="Camagna M."/>
            <person name="Tanaka A."/>
            <person name="Takemoto D."/>
        </authorList>
    </citation>
    <scope>NUCLEOTIDE SEQUENCE</scope>
    <source>
        <strain evidence="1">PPO83</strain>
    </source>
</reference>
<dbReference type="Proteomes" id="UP001165186">
    <property type="component" value="Unassembled WGS sequence"/>
</dbReference>
<evidence type="ECO:0000313" key="2">
    <source>
        <dbReference type="Proteomes" id="UP001165186"/>
    </source>
</evidence>
<organism evidence="1 2">
    <name type="scientific">Neofusicoccum parvum</name>
    <dbReference type="NCBI Taxonomy" id="310453"/>
    <lineage>
        <taxon>Eukaryota</taxon>
        <taxon>Fungi</taxon>
        <taxon>Dikarya</taxon>
        <taxon>Ascomycota</taxon>
        <taxon>Pezizomycotina</taxon>
        <taxon>Dothideomycetes</taxon>
        <taxon>Dothideomycetes incertae sedis</taxon>
        <taxon>Botryosphaeriales</taxon>
        <taxon>Botryosphaeriaceae</taxon>
        <taxon>Neofusicoccum</taxon>
    </lineage>
</organism>
<gene>
    <name evidence="1" type="primary">g4435</name>
    <name evidence="1" type="ORF">NpPPO83_00004435</name>
</gene>
<dbReference type="EMBL" id="BSXG01000098">
    <property type="protein sequence ID" value="GME41520.1"/>
    <property type="molecule type" value="Genomic_DNA"/>
</dbReference>
<keyword evidence="2" id="KW-1185">Reference proteome</keyword>
<protein>
    <submittedName>
        <fullName evidence="1">Uncharacterized protein</fullName>
    </submittedName>
</protein>
<accession>A0ACB5SHK4</accession>
<proteinExistence type="predicted"/>
<name>A0ACB5SHK4_9PEZI</name>
<evidence type="ECO:0000313" key="1">
    <source>
        <dbReference type="EMBL" id="GME41520.1"/>
    </source>
</evidence>
<sequence>MPTSAGQKVNDPNAPPISEGTGIITSDSLAGESLKGDGSFAAGNPKIGLTGQTSAGTTTNTTDVSAATTLDPETRDAQQEWSEQAQLNAGIGLGKDAGRGPTWATPDKSTGPEDASGGPGFSDSGSGFVGTAPTAFSADKLHGGDQKPHGKNITEGGIPDNAPNASFNNEIGTDKDPGRVGEQKFQRQTQQSGIDATVPKDKSITDDTPYDVLKETEA</sequence>